<evidence type="ECO:0000313" key="1">
    <source>
        <dbReference type="EMBL" id="JAE37455.1"/>
    </source>
</evidence>
<name>A0A0A9HJT4_ARUDO</name>
<dbReference type="EMBL" id="GBRH01160441">
    <property type="protein sequence ID" value="JAE37455.1"/>
    <property type="molecule type" value="Transcribed_RNA"/>
</dbReference>
<reference evidence="1" key="2">
    <citation type="journal article" date="2015" name="Data Brief">
        <title>Shoot transcriptome of the giant reed, Arundo donax.</title>
        <authorList>
            <person name="Barrero R.A."/>
            <person name="Guerrero F.D."/>
            <person name="Moolhuijzen P."/>
            <person name="Goolsby J.A."/>
            <person name="Tidwell J."/>
            <person name="Bellgard S.E."/>
            <person name="Bellgard M.I."/>
        </authorList>
    </citation>
    <scope>NUCLEOTIDE SEQUENCE</scope>
    <source>
        <tissue evidence="1">Shoot tissue taken approximately 20 cm above the soil surface</tissue>
    </source>
</reference>
<sequence>MANWQYMLVIIMDIPDVDMLSSLTHPEDLKPTSLNCRKSCTNMYNGVSYIWVLESLM</sequence>
<accession>A0A0A9HJT4</accession>
<organism evidence="1">
    <name type="scientific">Arundo donax</name>
    <name type="common">Giant reed</name>
    <name type="synonym">Donax arundinaceus</name>
    <dbReference type="NCBI Taxonomy" id="35708"/>
    <lineage>
        <taxon>Eukaryota</taxon>
        <taxon>Viridiplantae</taxon>
        <taxon>Streptophyta</taxon>
        <taxon>Embryophyta</taxon>
        <taxon>Tracheophyta</taxon>
        <taxon>Spermatophyta</taxon>
        <taxon>Magnoliopsida</taxon>
        <taxon>Liliopsida</taxon>
        <taxon>Poales</taxon>
        <taxon>Poaceae</taxon>
        <taxon>PACMAD clade</taxon>
        <taxon>Arundinoideae</taxon>
        <taxon>Arundineae</taxon>
        <taxon>Arundo</taxon>
    </lineage>
</organism>
<proteinExistence type="predicted"/>
<dbReference type="AlphaFoldDB" id="A0A0A9HJT4"/>
<reference evidence="1" key="1">
    <citation type="submission" date="2014-09" db="EMBL/GenBank/DDBJ databases">
        <authorList>
            <person name="Magalhaes I.L.F."/>
            <person name="Oliveira U."/>
            <person name="Santos F.R."/>
            <person name="Vidigal T.H.D.A."/>
            <person name="Brescovit A.D."/>
            <person name="Santos A.J."/>
        </authorList>
    </citation>
    <scope>NUCLEOTIDE SEQUENCE</scope>
    <source>
        <tissue evidence="1">Shoot tissue taken approximately 20 cm above the soil surface</tissue>
    </source>
</reference>
<protein>
    <submittedName>
        <fullName evidence="1">Uncharacterized protein</fullName>
    </submittedName>
</protein>